<gene>
    <name evidence="2" type="ORF">ADUPG1_006009</name>
</gene>
<organism evidence="2 3">
    <name type="scientific">Aduncisulcus paluster</name>
    <dbReference type="NCBI Taxonomy" id="2918883"/>
    <lineage>
        <taxon>Eukaryota</taxon>
        <taxon>Metamonada</taxon>
        <taxon>Carpediemonas-like organisms</taxon>
        <taxon>Aduncisulcus</taxon>
    </lineage>
</organism>
<dbReference type="SMART" id="SM00860">
    <property type="entry name" value="SMI1_KNR4"/>
    <property type="match status" value="2"/>
</dbReference>
<evidence type="ECO:0000259" key="1">
    <source>
        <dbReference type="SMART" id="SM00860"/>
    </source>
</evidence>
<evidence type="ECO:0000313" key="3">
    <source>
        <dbReference type="Proteomes" id="UP001057375"/>
    </source>
</evidence>
<dbReference type="EMBL" id="BQXS01009707">
    <property type="protein sequence ID" value="GKT31619.1"/>
    <property type="molecule type" value="Genomic_DNA"/>
</dbReference>
<proteinExistence type="predicted"/>
<evidence type="ECO:0000313" key="2">
    <source>
        <dbReference type="EMBL" id="GKT31619.1"/>
    </source>
</evidence>
<comment type="caution">
    <text evidence="2">The sequence shown here is derived from an EMBL/GenBank/DDBJ whole genome shotgun (WGS) entry which is preliminary data.</text>
</comment>
<dbReference type="Proteomes" id="UP001057375">
    <property type="component" value="Unassembled WGS sequence"/>
</dbReference>
<dbReference type="SUPFAM" id="SSF160631">
    <property type="entry name" value="SMI1/KNR4-like"/>
    <property type="match status" value="2"/>
</dbReference>
<accession>A0ABQ5KJX9</accession>
<keyword evidence="3" id="KW-1185">Reference proteome</keyword>
<protein>
    <recommendedName>
        <fullName evidence="1">Knr4/Smi1-like domain-containing protein</fullName>
    </recommendedName>
</protein>
<reference evidence="2" key="1">
    <citation type="submission" date="2022-03" db="EMBL/GenBank/DDBJ databases">
        <title>Draft genome sequence of Aduncisulcus paluster, a free-living microaerophilic Fornicata.</title>
        <authorList>
            <person name="Yuyama I."/>
            <person name="Kume K."/>
            <person name="Tamura T."/>
            <person name="Inagaki Y."/>
            <person name="Hashimoto T."/>
        </authorList>
    </citation>
    <scope>NUCLEOTIDE SEQUENCE</scope>
    <source>
        <strain evidence="2">NY0171</strain>
    </source>
</reference>
<dbReference type="InterPro" id="IPR018958">
    <property type="entry name" value="Knr4/Smi1-like_dom"/>
</dbReference>
<sequence>MAIFFSDFSFDGFWKPSSKDSGDISLSDELIKRTEAQLGFRLPASYIEFMKLHNGGIPIRDCFYLDDIDLSFFTETARQISRFYLEAPFTVGTFFRFDGFWKPSSKDSGDISLSDELIKRTEAQLGFRLPASYIEFMKLHNGGIPIRDCFYLDDIDLSFFTETARQISRFYLEAPFTVGTFFGINDSKSNSLVPKNKYLIHESRYPATGVYISESFMLDYEGCQIGEEPRVVYVYYPLYFCHKIAVAKTFGEFIRKLKPPKLP</sequence>
<dbReference type="InterPro" id="IPR037883">
    <property type="entry name" value="Knr4/Smi1-like_sf"/>
</dbReference>
<feature type="domain" description="Knr4/Smi1-like" evidence="1">
    <location>
        <begin position="25"/>
        <end position="86"/>
    </location>
</feature>
<feature type="domain" description="Knr4/Smi1-like" evidence="1">
    <location>
        <begin position="112"/>
        <end position="256"/>
    </location>
</feature>
<dbReference type="Gene3D" id="3.40.1580.10">
    <property type="entry name" value="SMI1/KNR4-like"/>
    <property type="match status" value="2"/>
</dbReference>
<dbReference type="Pfam" id="PF09346">
    <property type="entry name" value="SMI1_KNR4"/>
    <property type="match status" value="2"/>
</dbReference>
<name>A0ABQ5KJX9_9EUKA</name>